<dbReference type="STRING" id="67267.GCA_000716675_02685"/>
<dbReference type="FunFam" id="3.40.50.720:FF:000084">
    <property type="entry name" value="Short-chain dehydrogenase reductase"/>
    <property type="match status" value="1"/>
</dbReference>
<proteinExistence type="inferred from homology"/>
<dbReference type="eggNOG" id="COG1028">
    <property type="taxonomic scope" value="Bacteria"/>
</dbReference>
<dbReference type="InterPro" id="IPR057326">
    <property type="entry name" value="KR_dom"/>
</dbReference>
<dbReference type="PRINTS" id="PR00081">
    <property type="entry name" value="GDHRDH"/>
</dbReference>
<dbReference type="SUPFAM" id="SSF51735">
    <property type="entry name" value="NAD(P)-binding Rossmann-fold domains"/>
    <property type="match status" value="1"/>
</dbReference>
<dbReference type="InterPro" id="IPR036291">
    <property type="entry name" value="NAD(P)-bd_dom_sf"/>
</dbReference>
<dbReference type="PANTHER" id="PTHR43943">
    <property type="entry name" value="DEHYDROGENASE/REDUCTASE (SDR FAMILY) MEMBER 4"/>
    <property type="match status" value="1"/>
</dbReference>
<dbReference type="EMBL" id="CP021748">
    <property type="protein sequence ID" value="ARX81323.1"/>
    <property type="molecule type" value="Genomic_DNA"/>
</dbReference>
<evidence type="ECO:0000256" key="1">
    <source>
        <dbReference type="ARBA" id="ARBA00006484"/>
    </source>
</evidence>
<comment type="similarity">
    <text evidence="1">Belongs to the short-chain dehydrogenases/reductases (SDR) family.</text>
</comment>
<evidence type="ECO:0000259" key="6">
    <source>
        <dbReference type="SMART" id="SM00822"/>
    </source>
</evidence>
<evidence type="ECO:0000313" key="8">
    <source>
        <dbReference type="Proteomes" id="UP000195880"/>
    </source>
</evidence>
<dbReference type="CDD" id="cd05233">
    <property type="entry name" value="SDR_c"/>
    <property type="match status" value="1"/>
</dbReference>
<keyword evidence="3" id="KW-0560">Oxidoreductase</keyword>
<name>A0A1Z1W4G2_9ACTN</name>
<dbReference type="KEGG" id="salf:SMD44_00721"/>
<organism evidence="7 8">
    <name type="scientific">Streptomyces alboflavus</name>
    <dbReference type="NCBI Taxonomy" id="67267"/>
    <lineage>
        <taxon>Bacteria</taxon>
        <taxon>Bacillati</taxon>
        <taxon>Actinomycetota</taxon>
        <taxon>Actinomycetes</taxon>
        <taxon>Kitasatosporales</taxon>
        <taxon>Streptomycetaceae</taxon>
        <taxon>Streptomyces</taxon>
    </lineage>
</organism>
<evidence type="ECO:0000256" key="3">
    <source>
        <dbReference type="ARBA" id="ARBA00023002"/>
    </source>
</evidence>
<sequence>MNDLPGTHGSVGMNDFPGTHGSPGTNHLPITHRSPGMNRFTGKTALITGGTSGMGLATARRLVAEGAHVVVTGRTRARVDAAVAELGPNASGAVADAAELGAVEALMDTVRDRHGRLDTLFANAGTGTFLPFEDITEADFDHAVDVNLKGVFFTVQKALPLLVDGGSVVVNASWTLHRGNSVLTLYSATKAAAHNLARTLAAGLAPRGIRVNSVSPGYIDTPMYPAASLSATEAAAVTGRIVAGRFGRPEEVAAAVAFLASSDASYVNGQDLIVDGGLVGAVPA</sequence>
<dbReference type="SMART" id="SM00822">
    <property type="entry name" value="PKS_KR"/>
    <property type="match status" value="1"/>
</dbReference>
<dbReference type="PROSITE" id="PS00061">
    <property type="entry name" value="ADH_SHORT"/>
    <property type="match status" value="1"/>
</dbReference>
<accession>A0A1Z1W4G2</accession>
<dbReference type="Gene3D" id="3.40.50.720">
    <property type="entry name" value="NAD(P)-binding Rossmann-like Domain"/>
    <property type="match status" value="1"/>
</dbReference>
<evidence type="ECO:0000256" key="2">
    <source>
        <dbReference type="ARBA" id="ARBA00022797"/>
    </source>
</evidence>
<keyword evidence="4" id="KW-0520">NAD</keyword>
<feature type="domain" description="Ketoreductase" evidence="6">
    <location>
        <begin position="43"/>
        <end position="208"/>
    </location>
</feature>
<dbReference type="InterPro" id="IPR002347">
    <property type="entry name" value="SDR_fam"/>
</dbReference>
<feature type="region of interest" description="Disordered" evidence="5">
    <location>
        <begin position="1"/>
        <end position="22"/>
    </location>
</feature>
<dbReference type="RefSeq" id="WP_380892523.1">
    <property type="nucleotide sequence ID" value="NZ_CP021748.1"/>
</dbReference>
<evidence type="ECO:0000256" key="5">
    <source>
        <dbReference type="SAM" id="MobiDB-lite"/>
    </source>
</evidence>
<dbReference type="Pfam" id="PF13561">
    <property type="entry name" value="adh_short_C2"/>
    <property type="match status" value="1"/>
</dbReference>
<reference evidence="7 8" key="1">
    <citation type="submission" date="2017-05" db="EMBL/GenBank/DDBJ databases">
        <title>Streptomyces alboflavus Genome sequencing and assembly.</title>
        <authorList>
            <person name="Wang Y."/>
            <person name="Du B."/>
            <person name="Ding Y."/>
            <person name="Liu H."/>
            <person name="Hou Q."/>
            <person name="Liu K."/>
            <person name="Wang C."/>
            <person name="Yao L."/>
        </authorList>
    </citation>
    <scope>NUCLEOTIDE SEQUENCE [LARGE SCALE GENOMIC DNA]</scope>
    <source>
        <strain evidence="7 8">MDJK44</strain>
    </source>
</reference>
<dbReference type="PANTHER" id="PTHR43943:SF17">
    <property type="entry name" value="3-PHENYLPROPIONATE-DIHYDRODIOL_CINNAMIC ACID-DIHYDRODIOL DEHYDROGENASE"/>
    <property type="match status" value="1"/>
</dbReference>
<evidence type="ECO:0000313" key="7">
    <source>
        <dbReference type="EMBL" id="ARX81323.1"/>
    </source>
</evidence>
<keyword evidence="2" id="KW-0058">Aromatic hydrocarbons catabolism</keyword>
<dbReference type="InterPro" id="IPR020904">
    <property type="entry name" value="Sc_DH/Rdtase_CS"/>
</dbReference>
<dbReference type="GO" id="GO:0016491">
    <property type="term" value="F:oxidoreductase activity"/>
    <property type="evidence" value="ECO:0007669"/>
    <property type="project" value="UniProtKB-KW"/>
</dbReference>
<dbReference type="Proteomes" id="UP000195880">
    <property type="component" value="Chromosome"/>
</dbReference>
<evidence type="ECO:0000256" key="4">
    <source>
        <dbReference type="ARBA" id="ARBA00023027"/>
    </source>
</evidence>
<dbReference type="AlphaFoldDB" id="A0A1Z1W4G2"/>
<protein>
    <submittedName>
        <fullName evidence="7">Oxidoreductase</fullName>
    </submittedName>
</protein>
<gene>
    <name evidence="7" type="ORF">SMD44_00721</name>
</gene>
<keyword evidence="8" id="KW-1185">Reference proteome</keyword>